<name>A0A3P1T2R9_9ACTN</name>
<evidence type="ECO:0000256" key="4">
    <source>
        <dbReference type="SAM" id="Coils"/>
    </source>
</evidence>
<dbReference type="Proteomes" id="UP000280819">
    <property type="component" value="Unassembled WGS sequence"/>
</dbReference>
<dbReference type="GO" id="GO:0005829">
    <property type="term" value="C:cytosol"/>
    <property type="evidence" value="ECO:0007669"/>
    <property type="project" value="TreeGrafter"/>
</dbReference>
<comment type="caution">
    <text evidence="7">The sequence shown here is derived from an EMBL/GenBank/DDBJ whole genome shotgun (WGS) entry which is preliminary data.</text>
</comment>
<dbReference type="InterPro" id="IPR051215">
    <property type="entry name" value="GRE"/>
</dbReference>
<reference evidence="7 8" key="1">
    <citation type="submission" date="2018-11" db="EMBL/GenBank/DDBJ databases">
        <title>Genomes From Bacteria Associated with the Canine Oral Cavity: a Test Case for Automated Genome-Based Taxonomic Assignment.</title>
        <authorList>
            <person name="Coil D.A."/>
            <person name="Jospin G."/>
            <person name="Darling A.E."/>
            <person name="Wallis C."/>
            <person name="Davis I.J."/>
            <person name="Harris S."/>
            <person name="Eisen J.A."/>
            <person name="Holcombe L.J."/>
            <person name="O'Flynn C."/>
        </authorList>
    </citation>
    <scope>NUCLEOTIDE SEQUENCE [LARGE SCALE GENOMIC DNA]</scope>
    <source>
        <strain evidence="7 8">OH887_COT-365</strain>
    </source>
</reference>
<dbReference type="InterPro" id="IPR019777">
    <property type="entry name" value="Form_AcTrfase_GR_CS"/>
</dbReference>
<evidence type="ECO:0000313" key="7">
    <source>
        <dbReference type="EMBL" id="RRD03106.1"/>
    </source>
</evidence>
<protein>
    <submittedName>
        <fullName evidence="7">Glycyl radical protein</fullName>
    </submittedName>
</protein>
<keyword evidence="4" id="KW-0175">Coiled coil</keyword>
<dbReference type="PANTHER" id="PTHR43641">
    <property type="entry name" value="FORMATE ACETYLTRANSFERASE 3-RELATED"/>
    <property type="match status" value="1"/>
</dbReference>
<evidence type="ECO:0000256" key="2">
    <source>
        <dbReference type="ARBA" id="ARBA00023239"/>
    </source>
</evidence>
<dbReference type="EMBL" id="RQZG01000029">
    <property type="protein sequence ID" value="RRD03106.1"/>
    <property type="molecule type" value="Genomic_DNA"/>
</dbReference>
<dbReference type="InterPro" id="IPR004184">
    <property type="entry name" value="PFL_dom"/>
</dbReference>
<evidence type="ECO:0000256" key="1">
    <source>
        <dbReference type="ARBA" id="ARBA00022818"/>
    </source>
</evidence>
<dbReference type="Pfam" id="PF01228">
    <property type="entry name" value="Gly_radical"/>
    <property type="match status" value="1"/>
</dbReference>
<evidence type="ECO:0000259" key="6">
    <source>
        <dbReference type="PROSITE" id="PS51554"/>
    </source>
</evidence>
<feature type="domain" description="PFL" evidence="6">
    <location>
        <begin position="20"/>
        <end position="683"/>
    </location>
</feature>
<dbReference type="InterPro" id="IPR010098">
    <property type="entry name" value="PFL2/GDeHydtase_fam"/>
</dbReference>
<dbReference type="PROSITE" id="PS51149">
    <property type="entry name" value="GLY_RADICAL_2"/>
    <property type="match status" value="1"/>
</dbReference>
<dbReference type="InterPro" id="IPR001150">
    <property type="entry name" value="Gly_radical"/>
</dbReference>
<organism evidence="7 8">
    <name type="scientific">Arachnia propionica</name>
    <dbReference type="NCBI Taxonomy" id="1750"/>
    <lineage>
        <taxon>Bacteria</taxon>
        <taxon>Bacillati</taxon>
        <taxon>Actinomycetota</taxon>
        <taxon>Actinomycetes</taxon>
        <taxon>Propionibacteriales</taxon>
        <taxon>Propionibacteriaceae</taxon>
        <taxon>Arachnia</taxon>
    </lineage>
</organism>
<evidence type="ECO:0000259" key="5">
    <source>
        <dbReference type="PROSITE" id="PS51149"/>
    </source>
</evidence>
<keyword evidence="2" id="KW-0456">Lyase</keyword>
<dbReference type="FunFam" id="3.20.70.20:FF:000008">
    <property type="entry name" value="Hypothetical formate acetyltransferase 3"/>
    <property type="match status" value="1"/>
</dbReference>
<dbReference type="RefSeq" id="WP_124846062.1">
    <property type="nucleotide sequence ID" value="NZ_RQZG01000029.1"/>
</dbReference>
<dbReference type="PANTHER" id="PTHR43641:SF2">
    <property type="entry name" value="DEHYDRATASE YBIW-RELATED"/>
    <property type="match status" value="1"/>
</dbReference>
<keyword evidence="1 3" id="KW-0556">Organic radical</keyword>
<feature type="coiled-coil region" evidence="4">
    <location>
        <begin position="496"/>
        <end position="530"/>
    </location>
</feature>
<feature type="domain" description="Glycine radical" evidence="5">
    <location>
        <begin position="690"/>
        <end position="811"/>
    </location>
</feature>
<accession>A0A3P1T2R9</accession>
<evidence type="ECO:0000256" key="3">
    <source>
        <dbReference type="PROSITE-ProRule" id="PRU00493"/>
    </source>
</evidence>
<dbReference type="Pfam" id="PF02901">
    <property type="entry name" value="PFL-like"/>
    <property type="match status" value="1"/>
</dbReference>
<feature type="modified residue" description="Glycine radical" evidence="3">
    <location>
        <position position="787"/>
    </location>
</feature>
<dbReference type="CDD" id="cd01677">
    <property type="entry name" value="PFL2_DhaB_BssA"/>
    <property type="match status" value="1"/>
</dbReference>
<proteinExistence type="predicted"/>
<dbReference type="PROSITE" id="PS00850">
    <property type="entry name" value="GLY_RADICAL_1"/>
    <property type="match status" value="1"/>
</dbReference>
<gene>
    <name evidence="7" type="ORF">EII34_15435</name>
</gene>
<dbReference type="PROSITE" id="PS51554">
    <property type="entry name" value="PFL"/>
    <property type="match status" value="1"/>
</dbReference>
<dbReference type="AlphaFoldDB" id="A0A3P1T2R9"/>
<dbReference type="NCBIfam" id="TIGR01774">
    <property type="entry name" value="PFL2-3"/>
    <property type="match status" value="1"/>
</dbReference>
<dbReference type="SUPFAM" id="SSF51998">
    <property type="entry name" value="PFL-like glycyl radical enzymes"/>
    <property type="match status" value="1"/>
</dbReference>
<sequence length="811" mass="89451">MTVTENRPTTTTPHFGTLTPRMAAWREQLMETTPSVCAERAVLTTEAYKEHQHEPMVLRRALMVDKVLRNMSIYIEPATLIAGNQASANRAAPIMPEYAMDWVIAELDEFDKRPGDRFTITEQVKQQLRDIAPYWENNTLKDRGLALMPPASRVFYDLGLIHPEGNITSGDAHIAVNYQRVLTEGLAGYIARTKEQLDTLDLAEPGALKKSYFYRAIIITLEAVIAFAHRYADLADELAGTEVDDARRAELTGMAQILRLVPEHPATTFHEAVQSVWLVQLALQIESNGHSLSYGRFDQYVNPFYEADLAAGRITEDQAVELLTNLWLKTITVAKIRGWSHTRFSAGGPLYQNVTVGGQTVDGQDAVNPTSWLVLKSVAQTKLPQPNLTVRYHKGISDEFMLECVEVMRLGFGMPALNSDEVIIPSLIEKGVTKEDAYNFSAIGCVEVAVPGKWGYRCTGMSFLNFMKTLLIAMNDGVDPKTGTRLTPGTKHFTQMESFDEVMQAWEVTVRELQRQCVILDAAADTALEENVADILCSALTEDCIGRGKPIKEGGAVYDFVSGLQVGIANLGDSLAAIKKCVFEDRTITTTELWDALQNDFSGVRGKEIQALLHAAPKYGNDDDYVDSLLVDAYDIAIDEILASRNTRYGRGPIGGTYYAGTSSISANVPQGASTAATPDGRNAGVPLAEGCSPAHGSDVNGPTAVFKSVGKLPTHAITGGVLLNQKVNPQMLMKDQDRRKLVMLLRTFFNRLEGFHVQYNVVSRETLLDAQAHPERYRDLIVRVAGYSAFFNVLSKATQDDIIARTEQTL</sequence>
<dbReference type="GO" id="GO:0016829">
    <property type="term" value="F:lyase activity"/>
    <property type="evidence" value="ECO:0007669"/>
    <property type="project" value="UniProtKB-KW"/>
</dbReference>
<dbReference type="Gene3D" id="3.20.70.20">
    <property type="match status" value="1"/>
</dbReference>
<dbReference type="OrthoDB" id="9803969at2"/>
<evidence type="ECO:0000313" key="8">
    <source>
        <dbReference type="Proteomes" id="UP000280819"/>
    </source>
</evidence>